<evidence type="ECO:0000313" key="3">
    <source>
        <dbReference type="Proteomes" id="UP000198853"/>
    </source>
</evidence>
<feature type="domain" description="Transcobalamin-like C-terminal" evidence="1">
    <location>
        <begin position="61"/>
        <end position="127"/>
    </location>
</feature>
<dbReference type="RefSeq" id="WP_090397666.1">
    <property type="nucleotide sequence ID" value="NZ_FNEN01000005.1"/>
</dbReference>
<proteinExistence type="predicted"/>
<sequence>MLKKWVLVGVLATALGGCGNEDTTEPQENGTDEDLHEATITLTENGGEETIEENTVEFTDGESLMDVMEENFEITTEDDDEFISGINGIESEESEGYFWTYTVNDEEIFEGAADYELDPEDDVQFDYAQW</sequence>
<dbReference type="Pfam" id="PF14478">
    <property type="entry name" value="DUF4430"/>
    <property type="match status" value="1"/>
</dbReference>
<dbReference type="Proteomes" id="UP000198853">
    <property type="component" value="Unassembled WGS sequence"/>
</dbReference>
<evidence type="ECO:0000313" key="2">
    <source>
        <dbReference type="EMBL" id="SDI72931.1"/>
    </source>
</evidence>
<reference evidence="2 3" key="1">
    <citation type="submission" date="2016-10" db="EMBL/GenBank/DDBJ databases">
        <authorList>
            <person name="de Groot N.N."/>
        </authorList>
    </citation>
    <scope>NUCLEOTIDE SEQUENCE [LARGE SCALE GENOMIC DNA]</scope>
    <source>
        <strain evidence="2 3">DSM 21771</strain>
    </source>
</reference>
<dbReference type="AlphaFoldDB" id="A0A1G8MY67"/>
<dbReference type="PROSITE" id="PS51257">
    <property type="entry name" value="PROKAR_LIPOPROTEIN"/>
    <property type="match status" value="1"/>
</dbReference>
<dbReference type="Gene3D" id="2.170.130.30">
    <property type="match status" value="1"/>
</dbReference>
<protein>
    <recommendedName>
        <fullName evidence="1">Transcobalamin-like C-terminal domain-containing protein</fullName>
    </recommendedName>
</protein>
<evidence type="ECO:0000259" key="1">
    <source>
        <dbReference type="Pfam" id="PF14478"/>
    </source>
</evidence>
<name>A0A1G8MY67_9BACI</name>
<accession>A0A1G8MY67</accession>
<dbReference type="InterPro" id="IPR027954">
    <property type="entry name" value="Transcobalamin-like_C"/>
</dbReference>
<dbReference type="OrthoDB" id="2870483at2"/>
<dbReference type="EMBL" id="FNEN01000005">
    <property type="protein sequence ID" value="SDI72931.1"/>
    <property type="molecule type" value="Genomic_DNA"/>
</dbReference>
<organism evidence="2 3">
    <name type="scientific">Natribacillus halophilus</name>
    <dbReference type="NCBI Taxonomy" id="549003"/>
    <lineage>
        <taxon>Bacteria</taxon>
        <taxon>Bacillati</taxon>
        <taxon>Bacillota</taxon>
        <taxon>Bacilli</taxon>
        <taxon>Bacillales</taxon>
        <taxon>Bacillaceae</taxon>
        <taxon>Natribacillus</taxon>
    </lineage>
</organism>
<keyword evidence="3" id="KW-1185">Reference proteome</keyword>
<gene>
    <name evidence="2" type="ORF">SAMN04488123_105103</name>
</gene>